<sequence>MAFGTPAGGGGDTAVVVAVTCHLHIALVAPGGAPGVLHQPVVLALLARAVTDRQHTVVELLRVALRLVNWNDSCDASIATDTGPTVASAFFSACSSPCGMSTKPRSVAPTAFGL</sequence>
<accession>A0A182N3W3</accession>
<organism evidence="1 2">
    <name type="scientific">Anopheles dirus</name>
    <dbReference type="NCBI Taxonomy" id="7168"/>
    <lineage>
        <taxon>Eukaryota</taxon>
        <taxon>Metazoa</taxon>
        <taxon>Ecdysozoa</taxon>
        <taxon>Arthropoda</taxon>
        <taxon>Hexapoda</taxon>
        <taxon>Insecta</taxon>
        <taxon>Pterygota</taxon>
        <taxon>Neoptera</taxon>
        <taxon>Endopterygota</taxon>
        <taxon>Diptera</taxon>
        <taxon>Nematocera</taxon>
        <taxon>Culicoidea</taxon>
        <taxon>Culicidae</taxon>
        <taxon>Anophelinae</taxon>
        <taxon>Anopheles</taxon>
    </lineage>
</organism>
<reference evidence="1" key="2">
    <citation type="submission" date="2020-05" db="UniProtKB">
        <authorList>
            <consortium name="EnsemblMetazoa"/>
        </authorList>
    </citation>
    <scope>IDENTIFICATION</scope>
    <source>
        <strain evidence="1">WRAIR2</strain>
    </source>
</reference>
<dbReference type="VEuPathDB" id="VectorBase:ADIR002327"/>
<reference evidence="2" key="1">
    <citation type="submission" date="2013-03" db="EMBL/GenBank/DDBJ databases">
        <title>The Genome Sequence of Anopheles dirus WRAIR2.</title>
        <authorList>
            <consortium name="The Broad Institute Genomics Platform"/>
            <person name="Neafsey D.E."/>
            <person name="Walton C."/>
            <person name="Walker B."/>
            <person name="Young S.K."/>
            <person name="Zeng Q."/>
            <person name="Gargeya S."/>
            <person name="Fitzgerald M."/>
            <person name="Haas B."/>
            <person name="Abouelleil A."/>
            <person name="Allen A.W."/>
            <person name="Alvarado L."/>
            <person name="Arachchi H.M."/>
            <person name="Berlin A.M."/>
            <person name="Chapman S.B."/>
            <person name="Gainer-Dewar J."/>
            <person name="Goldberg J."/>
            <person name="Griggs A."/>
            <person name="Gujja S."/>
            <person name="Hansen M."/>
            <person name="Howarth C."/>
            <person name="Imamovic A."/>
            <person name="Ireland A."/>
            <person name="Larimer J."/>
            <person name="McCowan C."/>
            <person name="Murphy C."/>
            <person name="Pearson M."/>
            <person name="Poon T.W."/>
            <person name="Priest M."/>
            <person name="Roberts A."/>
            <person name="Saif S."/>
            <person name="Shea T."/>
            <person name="Sisk P."/>
            <person name="Sykes S."/>
            <person name="Wortman J."/>
            <person name="Nusbaum C."/>
            <person name="Birren B."/>
        </authorList>
    </citation>
    <scope>NUCLEOTIDE SEQUENCE [LARGE SCALE GENOMIC DNA]</scope>
    <source>
        <strain evidence="2">WRAIR2</strain>
    </source>
</reference>
<keyword evidence="2" id="KW-1185">Reference proteome</keyword>
<evidence type="ECO:0000313" key="2">
    <source>
        <dbReference type="Proteomes" id="UP000075884"/>
    </source>
</evidence>
<dbReference type="AlphaFoldDB" id="A0A182N3W3"/>
<protein>
    <submittedName>
        <fullName evidence="1">Uncharacterized protein</fullName>
    </submittedName>
</protein>
<evidence type="ECO:0000313" key="1">
    <source>
        <dbReference type="EnsemblMetazoa" id="ADIR002327-PA"/>
    </source>
</evidence>
<dbReference type="EnsemblMetazoa" id="ADIR002327-RA">
    <property type="protein sequence ID" value="ADIR002327-PA"/>
    <property type="gene ID" value="ADIR002327"/>
</dbReference>
<proteinExistence type="predicted"/>
<name>A0A182N3W3_9DIPT</name>
<dbReference type="Proteomes" id="UP000075884">
    <property type="component" value="Unassembled WGS sequence"/>
</dbReference>